<dbReference type="SUPFAM" id="SSF55666">
    <property type="entry name" value="Ribonuclease PH domain 2-like"/>
    <property type="match status" value="1"/>
</dbReference>
<keyword evidence="3" id="KW-1185">Reference proteome</keyword>
<dbReference type="SUPFAM" id="SSF53098">
    <property type="entry name" value="Ribonuclease H-like"/>
    <property type="match status" value="1"/>
</dbReference>
<protein>
    <submittedName>
        <fullName evidence="1">Uncharacterized protein</fullName>
    </submittedName>
</protein>
<gene>
    <name evidence="1" type="ORF">M513_03171</name>
    <name evidence="2" type="ORF">M514_03171</name>
</gene>
<dbReference type="Proteomes" id="UP000030764">
    <property type="component" value="Unassembled WGS sequence"/>
</dbReference>
<dbReference type="Proteomes" id="UP000030758">
    <property type="component" value="Unassembled WGS sequence"/>
</dbReference>
<dbReference type="InterPro" id="IPR027408">
    <property type="entry name" value="PNPase/RNase_PH_dom_sf"/>
</dbReference>
<dbReference type="SUPFAM" id="SSF54211">
    <property type="entry name" value="Ribosomal protein S5 domain 2-like"/>
    <property type="match status" value="2"/>
</dbReference>
<accession>A0A085MFQ1</accession>
<reference evidence="1 3" key="1">
    <citation type="journal article" date="2014" name="Nat. Genet.">
        <title>Genome and transcriptome of the porcine whipworm Trichuris suis.</title>
        <authorList>
            <person name="Jex A.R."/>
            <person name="Nejsum P."/>
            <person name="Schwarz E.M."/>
            <person name="Hu L."/>
            <person name="Young N.D."/>
            <person name="Hall R.S."/>
            <person name="Korhonen P.K."/>
            <person name="Liao S."/>
            <person name="Thamsborg S."/>
            <person name="Xia J."/>
            <person name="Xu P."/>
            <person name="Wang S."/>
            <person name="Scheerlinck J.P."/>
            <person name="Hofmann A."/>
            <person name="Sternberg P.W."/>
            <person name="Wang J."/>
            <person name="Gasser R.B."/>
        </authorList>
    </citation>
    <scope>NUCLEOTIDE SEQUENCE [LARGE SCALE GENOMIC DNA]</scope>
    <source>
        <strain evidence="2">DCEP-RM93F</strain>
        <strain evidence="1">DCEP-RM93M</strain>
    </source>
</reference>
<organism evidence="1 3">
    <name type="scientific">Trichuris suis</name>
    <name type="common">pig whipworm</name>
    <dbReference type="NCBI Taxonomy" id="68888"/>
    <lineage>
        <taxon>Eukaryota</taxon>
        <taxon>Metazoa</taxon>
        <taxon>Ecdysozoa</taxon>
        <taxon>Nematoda</taxon>
        <taxon>Enoplea</taxon>
        <taxon>Dorylaimia</taxon>
        <taxon>Trichinellida</taxon>
        <taxon>Trichuridae</taxon>
        <taxon>Trichuris</taxon>
    </lineage>
</organism>
<evidence type="ECO:0000313" key="3">
    <source>
        <dbReference type="Proteomes" id="UP000030764"/>
    </source>
</evidence>
<dbReference type="InterPro" id="IPR012337">
    <property type="entry name" value="RNaseH-like_sf"/>
</dbReference>
<dbReference type="InterPro" id="IPR036345">
    <property type="entry name" value="ExoRNase_PH_dom2_sf"/>
</dbReference>
<dbReference type="InterPro" id="IPR020568">
    <property type="entry name" value="Ribosomal_Su5_D2-typ_SF"/>
</dbReference>
<sequence length="744" mass="83438">MSVSAFERKLVFSGISNGLRMDGRSFQSPRPITVRVNPVDPSPGSVTVCFGDCCVTAGARLELQKPTTENADQGSVDFSISMAGLSDDVDAEFSPSYRISLLIAKAGKPHTIGEELIMPAIAEVVQTVLHQDAGDVTRKIALSNDTVQRRIDAMAEDTEHTLCCMLRETEFSLELDESTLPGNESLLLAYVRFIREERFVEELLFSKELSTDTRGESIFQAVEEFFIEKGIPLQNVIAVATDGASAMPGCQRGFISYLKSVVPNVLSIHCVLHRQHLVARRLSPRLHESLRYVINAINKVKSNALNDGLFRRLCDENNEDFNRLLLHTEVRWLSKGACLSRFFDLYESVVQFFEQEDALLSENLRNRKADIAYLVDLYFKFNEMNKQLQAEDLNLIKTKSVICAFMSKLLLFKRNFGRGELSQFQSLAEVRNEGGVCEADVELYCEHLQALHDDFTRRFQDILCMVIPDWVINPLSNVDDEEISLQEELLDLQSNVELKARLSQGYQQFWLQKEVPVLYPRVWGVCRDGPGYKEAQSAASDNSMDERLENVIFHLSSAFRINSTHALKSLCVKPGVLCWHVHITILVFQYCGNLVDTCSIAANVLLHTMRIPVIDIRSAKEQSATIVDLNADPDEFLTIDMSDVPLLATVVKIGRHCLIDPTEVELSGATCSAVVGTNRQCIAAAGQICYFSKNFGNSLDFLTVVTMMNEGSVVINSIYCALMEVLSDQEKLCLEEQKLPVIEY</sequence>
<evidence type="ECO:0000313" key="1">
    <source>
        <dbReference type="EMBL" id="KFD56047.1"/>
    </source>
</evidence>
<dbReference type="PANTHER" id="PTHR45913:SF22">
    <property type="entry name" value="SCAN BOX DOMAIN-CONTAINING PROTEIN"/>
    <property type="match status" value="1"/>
</dbReference>
<dbReference type="AlphaFoldDB" id="A0A085MFQ1"/>
<proteinExistence type="predicted"/>
<name>A0A085MFQ1_9BILA</name>
<dbReference type="EMBL" id="KL363196">
    <property type="protein sequence ID" value="KFD56047.1"/>
    <property type="molecule type" value="Genomic_DNA"/>
</dbReference>
<dbReference type="Gene3D" id="3.30.230.70">
    <property type="entry name" value="GHMP Kinase, N-terminal domain"/>
    <property type="match status" value="2"/>
</dbReference>
<evidence type="ECO:0000313" key="2">
    <source>
        <dbReference type="EMBL" id="KFD65993.1"/>
    </source>
</evidence>
<dbReference type="EMBL" id="KL367529">
    <property type="protein sequence ID" value="KFD65993.1"/>
    <property type="molecule type" value="Genomic_DNA"/>
</dbReference>
<dbReference type="PANTHER" id="PTHR45913">
    <property type="entry name" value="EPM2A-INTERACTING PROTEIN 1"/>
    <property type="match status" value="1"/>
</dbReference>